<dbReference type="RefSeq" id="WP_146091968.1">
    <property type="nucleotide sequence ID" value="NZ_JBJGBS010000126.1"/>
</dbReference>
<name>A0ABW9MRK1_9XANT</name>
<evidence type="ECO:0000313" key="1">
    <source>
        <dbReference type="EMBL" id="MFO3706896.1"/>
    </source>
</evidence>
<proteinExistence type="predicted"/>
<evidence type="ECO:0000313" key="2">
    <source>
        <dbReference type="Proteomes" id="UP001637990"/>
    </source>
</evidence>
<organism evidence="1 2">
    <name type="scientific">Xanthomonas codiaei</name>
    <dbReference type="NCBI Taxonomy" id="56463"/>
    <lineage>
        <taxon>Bacteria</taxon>
        <taxon>Pseudomonadati</taxon>
        <taxon>Pseudomonadota</taxon>
        <taxon>Gammaproteobacteria</taxon>
        <taxon>Lysobacterales</taxon>
        <taxon>Lysobacteraceae</taxon>
        <taxon>Xanthomonas</taxon>
    </lineage>
</organism>
<keyword evidence="2" id="KW-1185">Reference proteome</keyword>
<protein>
    <submittedName>
        <fullName evidence="1">Uncharacterized protein</fullName>
    </submittedName>
</protein>
<gene>
    <name evidence="1" type="ORF">ACI6Q5_18435</name>
</gene>
<sequence length="72" mass="8169">MDFSKVQLGYALLAVNVYGEKPSVKNELNTLQLQDGWTQIDHSMSVTGFVPRLLCDQCTYVMQKVFRKSIAN</sequence>
<dbReference type="EMBL" id="JBJGBS010000126">
    <property type="protein sequence ID" value="MFO3706896.1"/>
    <property type="molecule type" value="Genomic_DNA"/>
</dbReference>
<dbReference type="Proteomes" id="UP001637990">
    <property type="component" value="Unassembled WGS sequence"/>
</dbReference>
<accession>A0ABW9MRK1</accession>
<reference evidence="1 2" key="1">
    <citation type="submission" date="2024-11" db="EMBL/GenBank/DDBJ databases">
        <title>Genome sequencing of Xanthomonas codiaei.</title>
        <authorList>
            <person name="Studholme D.J."/>
        </authorList>
    </citation>
    <scope>NUCLEOTIDE SEQUENCE [LARGE SCALE GENOMIC DNA]</scope>
    <source>
        <strain evidence="1 2">NCPPB 4350</strain>
    </source>
</reference>
<comment type="caution">
    <text evidence="1">The sequence shown here is derived from an EMBL/GenBank/DDBJ whole genome shotgun (WGS) entry which is preliminary data.</text>
</comment>